<accession>A0A834NC83</accession>
<gene>
    <name evidence="1" type="ORF">HZH66_003606</name>
</gene>
<name>A0A834NC83_VESVU</name>
<sequence>MRVILIEEGNFESGLLGFINCLQKEPDLKAPNSLKLTLYFGPLETDLVTNVNSLKNTIKSIVRQDQHILDKFKDQNDFMLVEYSFGLLIAIELTRKLETKRFIGQLILEELEINILFGIINTCMAINSAEVHLYFPKRLQAIMPYDPKPIPYVRITVTMFKPLLSSIYLLQITKAKVGVVDSDHVTILYVIDTKIVMAINDELF</sequence>
<dbReference type="AlphaFoldDB" id="A0A834NC83"/>
<evidence type="ECO:0000313" key="1">
    <source>
        <dbReference type="EMBL" id="KAF7404700.1"/>
    </source>
</evidence>
<dbReference type="Proteomes" id="UP000614350">
    <property type="component" value="Unassembled WGS sequence"/>
</dbReference>
<protein>
    <submittedName>
        <fullName evidence="1">Uncharacterized protein</fullName>
    </submittedName>
</protein>
<comment type="caution">
    <text evidence="1">The sequence shown here is derived from an EMBL/GenBank/DDBJ whole genome shotgun (WGS) entry which is preliminary data.</text>
</comment>
<dbReference type="EMBL" id="JACSEA010000003">
    <property type="protein sequence ID" value="KAF7404700.1"/>
    <property type="molecule type" value="Genomic_DNA"/>
</dbReference>
<evidence type="ECO:0000313" key="2">
    <source>
        <dbReference type="Proteomes" id="UP000614350"/>
    </source>
</evidence>
<reference evidence="1" key="1">
    <citation type="journal article" date="2020" name="G3 (Bethesda)">
        <title>High-Quality Assemblies for Three Invasive Social Wasps from the &lt;i&gt;Vespula&lt;/i&gt; Genus.</title>
        <authorList>
            <person name="Harrop T.W.R."/>
            <person name="Guhlin J."/>
            <person name="McLaughlin G.M."/>
            <person name="Permina E."/>
            <person name="Stockwell P."/>
            <person name="Gilligan J."/>
            <person name="Le Lec M.F."/>
            <person name="Gruber M.A.M."/>
            <person name="Quinn O."/>
            <person name="Lovegrove M."/>
            <person name="Duncan E.J."/>
            <person name="Remnant E.J."/>
            <person name="Van Eeckhoven J."/>
            <person name="Graham B."/>
            <person name="Knapp R.A."/>
            <person name="Langford K.W."/>
            <person name="Kronenberg Z."/>
            <person name="Press M.O."/>
            <person name="Eacker S.M."/>
            <person name="Wilson-Rankin E.E."/>
            <person name="Purcell J."/>
            <person name="Lester P.J."/>
            <person name="Dearden P.K."/>
        </authorList>
    </citation>
    <scope>NUCLEOTIDE SEQUENCE</scope>
    <source>
        <strain evidence="1">Marl-1</strain>
    </source>
</reference>
<proteinExistence type="predicted"/>
<keyword evidence="2" id="KW-1185">Reference proteome</keyword>
<organism evidence="1 2">
    <name type="scientific">Vespula vulgaris</name>
    <name type="common">Yellow jacket</name>
    <name type="synonym">Wasp</name>
    <dbReference type="NCBI Taxonomy" id="7454"/>
    <lineage>
        <taxon>Eukaryota</taxon>
        <taxon>Metazoa</taxon>
        <taxon>Ecdysozoa</taxon>
        <taxon>Arthropoda</taxon>
        <taxon>Hexapoda</taxon>
        <taxon>Insecta</taxon>
        <taxon>Pterygota</taxon>
        <taxon>Neoptera</taxon>
        <taxon>Endopterygota</taxon>
        <taxon>Hymenoptera</taxon>
        <taxon>Apocrita</taxon>
        <taxon>Aculeata</taxon>
        <taxon>Vespoidea</taxon>
        <taxon>Vespidae</taxon>
        <taxon>Vespinae</taxon>
        <taxon>Vespula</taxon>
    </lineage>
</organism>